<dbReference type="CDD" id="cd06257">
    <property type="entry name" value="DnaJ"/>
    <property type="match status" value="1"/>
</dbReference>
<comment type="subcellular location">
    <subcellularLocation>
        <location evidence="2">Cytoplasm</location>
    </subcellularLocation>
    <subcellularLocation>
        <location evidence="1">Nucleus</location>
    </subcellularLocation>
</comment>
<evidence type="ECO:0000256" key="4">
    <source>
        <dbReference type="ARBA" id="ARBA00023186"/>
    </source>
</evidence>
<dbReference type="Proteomes" id="UP001153148">
    <property type="component" value="Unassembled WGS sequence"/>
</dbReference>
<dbReference type="PANTHER" id="PTHR44313">
    <property type="entry name" value="DNAJ HOMOLOG SUBFAMILY C MEMBER 17"/>
    <property type="match status" value="1"/>
</dbReference>
<dbReference type="Gene3D" id="1.10.287.110">
    <property type="entry name" value="DnaJ domain"/>
    <property type="match status" value="1"/>
</dbReference>
<protein>
    <recommendedName>
        <fullName evidence="7">J domain-containing protein</fullName>
    </recommendedName>
</protein>
<feature type="domain" description="J" evidence="7">
    <location>
        <begin position="1"/>
        <end position="62"/>
    </location>
</feature>
<evidence type="ECO:0000313" key="8">
    <source>
        <dbReference type="EMBL" id="CAG2059450.1"/>
    </source>
</evidence>
<dbReference type="SMART" id="SM00271">
    <property type="entry name" value="DnaJ"/>
    <property type="match status" value="1"/>
</dbReference>
<name>A0ABN7P0R3_TIMPD</name>
<feature type="compositionally biased region" description="Polar residues" evidence="6">
    <location>
        <begin position="72"/>
        <end position="85"/>
    </location>
</feature>
<evidence type="ECO:0000313" key="9">
    <source>
        <dbReference type="Proteomes" id="UP001153148"/>
    </source>
</evidence>
<dbReference type="EMBL" id="CAJPIN010009589">
    <property type="protein sequence ID" value="CAG2059450.1"/>
    <property type="molecule type" value="Genomic_DNA"/>
</dbReference>
<keyword evidence="4" id="KW-0143">Chaperone</keyword>
<evidence type="ECO:0000256" key="5">
    <source>
        <dbReference type="ARBA" id="ARBA00023242"/>
    </source>
</evidence>
<dbReference type="InterPro" id="IPR052094">
    <property type="entry name" value="Pre-mRNA-splicing_ERAD"/>
</dbReference>
<keyword evidence="9" id="KW-1185">Reference proteome</keyword>
<sequence>VLIEYVFSLGFQVKKAYRKKALTCHPDKNPDNPRAGELFHQLSRALEVLTDELARRSRNQVNPNTKRRKQFHNTQDTYVSQTPTYPTHLVTSPTPPPLPAGSPLQDKVNPTPTCTTLLGLWEVLPLPLSETDDLTDLTFLCQTTIQAPIPEPRFHTNPGNQTIIYPSSLPKFHERGHEDPISVVHDCATLLGETRTLIQGWVPTVHHQFKSETDQFCEFIRSWEQFQTQLYTLFAIPAT</sequence>
<evidence type="ECO:0000256" key="2">
    <source>
        <dbReference type="ARBA" id="ARBA00004496"/>
    </source>
</evidence>
<dbReference type="PRINTS" id="PR00625">
    <property type="entry name" value="JDOMAIN"/>
</dbReference>
<gene>
    <name evidence="8" type="ORF">TPAB3V08_LOCUS6413</name>
</gene>
<evidence type="ECO:0000259" key="7">
    <source>
        <dbReference type="PROSITE" id="PS50076"/>
    </source>
</evidence>
<dbReference type="Pfam" id="PF00226">
    <property type="entry name" value="DnaJ"/>
    <property type="match status" value="1"/>
</dbReference>
<dbReference type="InterPro" id="IPR036869">
    <property type="entry name" value="J_dom_sf"/>
</dbReference>
<keyword evidence="3" id="KW-0963">Cytoplasm</keyword>
<comment type="caution">
    <text evidence="8">The sequence shown here is derived from an EMBL/GenBank/DDBJ whole genome shotgun (WGS) entry which is preliminary data.</text>
</comment>
<dbReference type="InterPro" id="IPR001623">
    <property type="entry name" value="DnaJ_domain"/>
</dbReference>
<keyword evidence="5" id="KW-0539">Nucleus</keyword>
<reference evidence="8" key="1">
    <citation type="submission" date="2021-03" db="EMBL/GenBank/DDBJ databases">
        <authorList>
            <person name="Tran Van P."/>
        </authorList>
    </citation>
    <scope>NUCLEOTIDE SEQUENCE</scope>
</reference>
<evidence type="ECO:0000256" key="3">
    <source>
        <dbReference type="ARBA" id="ARBA00022490"/>
    </source>
</evidence>
<dbReference type="PROSITE" id="PS50076">
    <property type="entry name" value="DNAJ_2"/>
    <property type="match status" value="1"/>
</dbReference>
<feature type="region of interest" description="Disordered" evidence="6">
    <location>
        <begin position="58"/>
        <end position="108"/>
    </location>
</feature>
<evidence type="ECO:0000256" key="6">
    <source>
        <dbReference type="SAM" id="MobiDB-lite"/>
    </source>
</evidence>
<proteinExistence type="predicted"/>
<dbReference type="PANTHER" id="PTHR44313:SF1">
    <property type="entry name" value="DNAJ HOMOLOG SUBFAMILY C MEMBER 17"/>
    <property type="match status" value="1"/>
</dbReference>
<dbReference type="SUPFAM" id="SSF46565">
    <property type="entry name" value="Chaperone J-domain"/>
    <property type="match status" value="1"/>
</dbReference>
<accession>A0ABN7P0R3</accession>
<evidence type="ECO:0000256" key="1">
    <source>
        <dbReference type="ARBA" id="ARBA00004123"/>
    </source>
</evidence>
<organism evidence="8 9">
    <name type="scientific">Timema podura</name>
    <name type="common">Walking stick</name>
    <dbReference type="NCBI Taxonomy" id="61482"/>
    <lineage>
        <taxon>Eukaryota</taxon>
        <taxon>Metazoa</taxon>
        <taxon>Ecdysozoa</taxon>
        <taxon>Arthropoda</taxon>
        <taxon>Hexapoda</taxon>
        <taxon>Insecta</taxon>
        <taxon>Pterygota</taxon>
        <taxon>Neoptera</taxon>
        <taxon>Polyneoptera</taxon>
        <taxon>Phasmatodea</taxon>
        <taxon>Timematodea</taxon>
        <taxon>Timematoidea</taxon>
        <taxon>Timematidae</taxon>
        <taxon>Timema</taxon>
    </lineage>
</organism>
<feature type="non-terminal residue" evidence="8">
    <location>
        <position position="1"/>
    </location>
</feature>